<proteinExistence type="predicted"/>
<evidence type="ECO:0000313" key="1">
    <source>
        <dbReference type="EMBL" id="OGC62581.1"/>
    </source>
</evidence>
<protein>
    <submittedName>
        <fullName evidence="1">Uncharacterized protein</fullName>
    </submittedName>
</protein>
<accession>A0A1F4VZJ4</accession>
<gene>
    <name evidence="1" type="ORF">A2264_01100</name>
</gene>
<sequence>MKITLLEADCGTFLLRAEDGRTILVQVDWDFPGVASTFGWSPPPGTMTDDTGTLAEKSLSTVIGDARDFLHERAGSTADDPGYF</sequence>
<reference evidence="1 2" key="1">
    <citation type="journal article" date="2016" name="Nat. Commun.">
        <title>Thousands of microbial genomes shed light on interconnected biogeochemical processes in an aquifer system.</title>
        <authorList>
            <person name="Anantharaman K."/>
            <person name="Brown C.T."/>
            <person name="Hug L.A."/>
            <person name="Sharon I."/>
            <person name="Castelle C.J."/>
            <person name="Probst A.J."/>
            <person name="Thomas B.C."/>
            <person name="Singh A."/>
            <person name="Wilkins M.J."/>
            <person name="Karaoz U."/>
            <person name="Brodie E.L."/>
            <person name="Williams K.H."/>
            <person name="Hubbard S.S."/>
            <person name="Banfield J.F."/>
        </authorList>
    </citation>
    <scope>NUCLEOTIDE SEQUENCE [LARGE SCALE GENOMIC DNA]</scope>
</reference>
<name>A0A1F4VZJ4_UNCKA</name>
<dbReference type="EMBL" id="MEVT01000015">
    <property type="protein sequence ID" value="OGC62581.1"/>
    <property type="molecule type" value="Genomic_DNA"/>
</dbReference>
<organism evidence="1 2">
    <name type="scientific">candidate division WWE3 bacterium RIFOXYA2_FULL_46_9</name>
    <dbReference type="NCBI Taxonomy" id="1802636"/>
    <lineage>
        <taxon>Bacteria</taxon>
        <taxon>Katanobacteria</taxon>
    </lineage>
</organism>
<dbReference type="Proteomes" id="UP000176614">
    <property type="component" value="Unassembled WGS sequence"/>
</dbReference>
<evidence type="ECO:0000313" key="2">
    <source>
        <dbReference type="Proteomes" id="UP000176614"/>
    </source>
</evidence>
<dbReference type="AlphaFoldDB" id="A0A1F4VZJ4"/>
<comment type="caution">
    <text evidence="1">The sequence shown here is derived from an EMBL/GenBank/DDBJ whole genome shotgun (WGS) entry which is preliminary data.</text>
</comment>